<dbReference type="Proteomes" id="UP000026915">
    <property type="component" value="Chromosome 5"/>
</dbReference>
<gene>
    <name evidence="2" type="ORF">TCM_023145</name>
</gene>
<feature type="compositionally biased region" description="Polar residues" evidence="1">
    <location>
        <begin position="71"/>
        <end position="86"/>
    </location>
</feature>
<evidence type="ECO:0000313" key="3">
    <source>
        <dbReference type="Proteomes" id="UP000026915"/>
    </source>
</evidence>
<accession>A0A061F227</accession>
<organism evidence="2 3">
    <name type="scientific">Theobroma cacao</name>
    <name type="common">Cacao</name>
    <name type="synonym">Cocoa</name>
    <dbReference type="NCBI Taxonomy" id="3641"/>
    <lineage>
        <taxon>Eukaryota</taxon>
        <taxon>Viridiplantae</taxon>
        <taxon>Streptophyta</taxon>
        <taxon>Embryophyta</taxon>
        <taxon>Tracheophyta</taxon>
        <taxon>Spermatophyta</taxon>
        <taxon>Magnoliopsida</taxon>
        <taxon>eudicotyledons</taxon>
        <taxon>Gunneridae</taxon>
        <taxon>Pentapetalae</taxon>
        <taxon>rosids</taxon>
        <taxon>malvids</taxon>
        <taxon>Malvales</taxon>
        <taxon>Malvaceae</taxon>
        <taxon>Byttnerioideae</taxon>
        <taxon>Theobroma</taxon>
    </lineage>
</organism>
<dbReference type="AlphaFoldDB" id="A0A061F227"/>
<evidence type="ECO:0000313" key="2">
    <source>
        <dbReference type="EMBL" id="EOY08569.1"/>
    </source>
</evidence>
<protein>
    <submittedName>
        <fullName evidence="2">Uncharacterized protein</fullName>
    </submittedName>
</protein>
<feature type="region of interest" description="Disordered" evidence="1">
    <location>
        <begin position="1"/>
        <end position="26"/>
    </location>
</feature>
<proteinExistence type="predicted"/>
<dbReference type="InParanoid" id="A0A061F227"/>
<feature type="region of interest" description="Disordered" evidence="1">
    <location>
        <begin position="57"/>
        <end position="86"/>
    </location>
</feature>
<reference evidence="2 3" key="1">
    <citation type="journal article" date="2013" name="Genome Biol.">
        <title>The genome sequence of the most widely cultivated cacao type and its use to identify candidate genes regulating pod color.</title>
        <authorList>
            <person name="Motamayor J.C."/>
            <person name="Mockaitis K."/>
            <person name="Schmutz J."/>
            <person name="Haiminen N."/>
            <person name="Iii D.L."/>
            <person name="Cornejo O."/>
            <person name="Findley S.D."/>
            <person name="Zheng P."/>
            <person name="Utro F."/>
            <person name="Royaert S."/>
            <person name="Saski C."/>
            <person name="Jenkins J."/>
            <person name="Podicheti R."/>
            <person name="Zhao M."/>
            <person name="Scheffler B.E."/>
            <person name="Stack J.C."/>
            <person name="Feltus F.A."/>
            <person name="Mustiga G.M."/>
            <person name="Amores F."/>
            <person name="Phillips W."/>
            <person name="Marelli J.P."/>
            <person name="May G.D."/>
            <person name="Shapiro H."/>
            <person name="Ma J."/>
            <person name="Bustamante C.D."/>
            <person name="Schnell R.J."/>
            <person name="Main D."/>
            <person name="Gilbert D."/>
            <person name="Parida L."/>
            <person name="Kuhn D.N."/>
        </authorList>
    </citation>
    <scope>NUCLEOTIDE SEQUENCE [LARGE SCALE GENOMIC DNA]</scope>
    <source>
        <strain evidence="3">cv. Matina 1-6</strain>
    </source>
</reference>
<evidence type="ECO:0000256" key="1">
    <source>
        <dbReference type="SAM" id="MobiDB-lite"/>
    </source>
</evidence>
<dbReference type="HOGENOM" id="CLU_2502469_0_0_1"/>
<sequence length="86" mass="9182">MGGEQITHNAEASSGEQIIDSSKLPMSTSPRVILTDGIKALHAGITSKISATVPTYHHPYKHTHSHKGTEIHSTANQINVRNSSLG</sequence>
<name>A0A061F227_THECC</name>
<keyword evidence="3" id="KW-1185">Reference proteome</keyword>
<dbReference type="Gramene" id="EOY08569">
    <property type="protein sequence ID" value="EOY08569"/>
    <property type="gene ID" value="TCM_023145"/>
</dbReference>
<dbReference type="EMBL" id="CM001883">
    <property type="protein sequence ID" value="EOY08569.1"/>
    <property type="molecule type" value="Genomic_DNA"/>
</dbReference>